<evidence type="ECO:0000313" key="4">
    <source>
        <dbReference type="Proteomes" id="UP000717515"/>
    </source>
</evidence>
<proteinExistence type="predicted"/>
<evidence type="ECO:0000256" key="2">
    <source>
        <dbReference type="SAM" id="SignalP"/>
    </source>
</evidence>
<feature type="signal peptide" evidence="2">
    <location>
        <begin position="1"/>
        <end position="30"/>
    </location>
</feature>
<evidence type="ECO:0008006" key="5">
    <source>
        <dbReference type="Google" id="ProtNLM"/>
    </source>
</evidence>
<organism evidence="3 4">
    <name type="scientific">Mortierella alpina</name>
    <name type="common">Oleaginous fungus</name>
    <name type="synonym">Mortierella renispora</name>
    <dbReference type="NCBI Taxonomy" id="64518"/>
    <lineage>
        <taxon>Eukaryota</taxon>
        <taxon>Fungi</taxon>
        <taxon>Fungi incertae sedis</taxon>
        <taxon>Mucoromycota</taxon>
        <taxon>Mortierellomycotina</taxon>
        <taxon>Mortierellomycetes</taxon>
        <taxon>Mortierellales</taxon>
        <taxon>Mortierellaceae</taxon>
        <taxon>Mortierella</taxon>
    </lineage>
</organism>
<accession>A0A9P7ZYY3</accession>
<evidence type="ECO:0000313" key="3">
    <source>
        <dbReference type="EMBL" id="KAG9319451.1"/>
    </source>
</evidence>
<gene>
    <name evidence="3" type="ORF">KVV02_002244</name>
</gene>
<feature type="region of interest" description="Disordered" evidence="1">
    <location>
        <begin position="76"/>
        <end position="179"/>
    </location>
</feature>
<dbReference type="AlphaFoldDB" id="A0A9P7ZYY3"/>
<keyword evidence="2" id="KW-0732">Signal</keyword>
<feature type="chain" id="PRO_5040217222" description="Transmembrane protein" evidence="2">
    <location>
        <begin position="31"/>
        <end position="429"/>
    </location>
</feature>
<feature type="region of interest" description="Disordered" evidence="1">
    <location>
        <begin position="287"/>
        <end position="327"/>
    </location>
</feature>
<feature type="compositionally biased region" description="Low complexity" evidence="1">
    <location>
        <begin position="84"/>
        <end position="99"/>
    </location>
</feature>
<comment type="caution">
    <text evidence="3">The sequence shown here is derived from an EMBL/GenBank/DDBJ whole genome shotgun (WGS) entry which is preliminary data.</text>
</comment>
<feature type="compositionally biased region" description="Basic and acidic residues" evidence="1">
    <location>
        <begin position="378"/>
        <end position="398"/>
    </location>
</feature>
<protein>
    <recommendedName>
        <fullName evidence="5">Transmembrane protein</fullName>
    </recommendedName>
</protein>
<dbReference type="EMBL" id="JAIFTL010000451">
    <property type="protein sequence ID" value="KAG9319451.1"/>
    <property type="molecule type" value="Genomic_DNA"/>
</dbReference>
<dbReference type="Proteomes" id="UP000717515">
    <property type="component" value="Unassembled WGS sequence"/>
</dbReference>
<reference evidence="3" key="1">
    <citation type="submission" date="2021-07" db="EMBL/GenBank/DDBJ databases">
        <title>Draft genome of Mortierella alpina, strain LL118, isolated from an aspen leaf litter sample.</title>
        <authorList>
            <person name="Yang S."/>
            <person name="Vinatzer B.A."/>
        </authorList>
    </citation>
    <scope>NUCLEOTIDE SEQUENCE</scope>
    <source>
        <strain evidence="3">LL118</strain>
    </source>
</reference>
<name>A0A9P7ZYY3_MORAP</name>
<evidence type="ECO:0000256" key="1">
    <source>
        <dbReference type="SAM" id="MobiDB-lite"/>
    </source>
</evidence>
<sequence length="429" mass="46166">MLTLHQSSASRPQKALCIILLLCLQSLTQAASLSTFDKEVGQSPTVAASTTAYTPTHNPPSRLWISSGQTIPCLRKRAAPSPASQPKSTKKTATASSASMPPPPNNNNQKSAVHAKHASDPAAIDSGGHPIKKDRAGGDAVAKKTSKKATTPVGGAASVPVSNTTDNGNKDFRDEEDPQADTKTILVAMCASLGGLACCFCCLLGLSRVAGCCYVRRLQNRRHHRDDLPVEHFVVCEPSSLDSRTIGTSPKPMYVSKPLDQEKRVDGAAAPRILSQFWNVPETKSNNKTASRGFFRNPRQVDNSAGPYITSPMDQGSVQPPGVQPYSPSYGQVIPPSPCRSKRMPSRVPVVEAALTLDMPYDGCEVGTKHQVQQSNGTDRKQSRPDPIDTGHYADARRLSPSTTPYRSADISPDEGYHSAHAMDRTWFR</sequence>
<feature type="region of interest" description="Disordered" evidence="1">
    <location>
        <begin position="367"/>
        <end position="418"/>
    </location>
</feature>